<proteinExistence type="predicted"/>
<evidence type="ECO:0000313" key="2">
    <source>
        <dbReference type="EMBL" id="MDT2404138.1"/>
    </source>
</evidence>
<feature type="domain" description="HTH cro/C1-type" evidence="1">
    <location>
        <begin position="6"/>
        <end position="59"/>
    </location>
</feature>
<evidence type="ECO:0000259" key="1">
    <source>
        <dbReference type="PROSITE" id="PS50943"/>
    </source>
</evidence>
<dbReference type="PANTHER" id="PTHR37038">
    <property type="entry name" value="TRANSCRIPTIONAL REGULATOR-RELATED"/>
    <property type="match status" value="1"/>
</dbReference>
<dbReference type="InterPro" id="IPR010982">
    <property type="entry name" value="Lambda_DNA-bd_dom_sf"/>
</dbReference>
<sequence length="294" mass="35188">MNEVIIKSIRKQKGLTQKEVYSGIASKSFYSDFEAGKHSVEVTKFQGFLNNLGISQTEFDYFRDSQIINEEKILDAEIDQLYNSGNFEALYEIFEKYKSHTHTEIRYLAIKAYLLVLITNTNFYNFSRAPFLEILTYLDTIKMWTLKEIKLAKLVLLSYSEKEKDKERSLYARLLDELAKYEIFEAKRYYEEISDLFFNRIQWLLMINDIDEAKDCLQLYERVITKADNLYFSLQLRFMTYIVNLYFDFPTYSQKINALLDQLSSMPTSETHFYKIISQLHMEKAKNYYQRYQE</sequence>
<comment type="caution">
    <text evidence="2">The sequence shown here is derived from an EMBL/GenBank/DDBJ whole genome shotgun (WGS) entry which is preliminary data.</text>
</comment>
<reference evidence="2" key="1">
    <citation type="submission" date="2023-03" db="EMBL/GenBank/DDBJ databases">
        <authorList>
            <person name="Shen W."/>
            <person name="Cai J."/>
        </authorList>
    </citation>
    <scope>NUCLEOTIDE SEQUENCE</scope>
    <source>
        <strain evidence="2">P33-2</strain>
    </source>
</reference>
<accession>A0AAW8RWC2</accession>
<dbReference type="InterPro" id="IPR053163">
    <property type="entry name" value="HTH-type_regulator_Rgg"/>
</dbReference>
<dbReference type="SUPFAM" id="SSF47413">
    <property type="entry name" value="lambda repressor-like DNA-binding domains"/>
    <property type="match status" value="1"/>
</dbReference>
<organism evidence="2 3">
    <name type="scientific">Enterococcus avium</name>
    <name type="common">Streptococcus avium</name>
    <dbReference type="NCBI Taxonomy" id="33945"/>
    <lineage>
        <taxon>Bacteria</taxon>
        <taxon>Bacillati</taxon>
        <taxon>Bacillota</taxon>
        <taxon>Bacilli</taxon>
        <taxon>Lactobacillales</taxon>
        <taxon>Enterococcaceae</taxon>
        <taxon>Enterococcus</taxon>
    </lineage>
</organism>
<dbReference type="PROSITE" id="PS50943">
    <property type="entry name" value="HTH_CROC1"/>
    <property type="match status" value="1"/>
</dbReference>
<dbReference type="GO" id="GO:0003677">
    <property type="term" value="F:DNA binding"/>
    <property type="evidence" value="ECO:0007669"/>
    <property type="project" value="InterPro"/>
</dbReference>
<dbReference type="EMBL" id="JARPWH010000081">
    <property type="protein sequence ID" value="MDT2404138.1"/>
    <property type="molecule type" value="Genomic_DNA"/>
</dbReference>
<dbReference type="SMART" id="SM00530">
    <property type="entry name" value="HTH_XRE"/>
    <property type="match status" value="1"/>
</dbReference>
<dbReference type="InterPro" id="IPR011990">
    <property type="entry name" value="TPR-like_helical_dom_sf"/>
</dbReference>
<evidence type="ECO:0000313" key="3">
    <source>
        <dbReference type="Proteomes" id="UP001260773"/>
    </source>
</evidence>
<dbReference type="Gene3D" id="1.25.40.10">
    <property type="entry name" value="Tetratricopeptide repeat domain"/>
    <property type="match status" value="1"/>
</dbReference>
<name>A0AAW8RWC2_ENTAV</name>
<dbReference type="InterPro" id="IPR001387">
    <property type="entry name" value="Cro/C1-type_HTH"/>
</dbReference>
<protein>
    <submittedName>
        <fullName evidence="2">Helix-turn-helix transcriptional regulator</fullName>
    </submittedName>
</protein>
<dbReference type="CDD" id="cd00093">
    <property type="entry name" value="HTH_XRE"/>
    <property type="match status" value="1"/>
</dbReference>
<dbReference type="RefSeq" id="WP_227150530.1">
    <property type="nucleotide sequence ID" value="NZ_CAAKOC010000165.1"/>
</dbReference>
<gene>
    <name evidence="2" type="ORF">P7D43_17355</name>
</gene>
<dbReference type="AlphaFoldDB" id="A0AAW8RWC2"/>
<dbReference type="Proteomes" id="UP001260773">
    <property type="component" value="Unassembled WGS sequence"/>
</dbReference>